<dbReference type="AlphaFoldDB" id="A0A0D0AR14"/>
<proteinExistence type="predicted"/>
<organism evidence="2 3">
    <name type="scientific">Suillus luteus UH-Slu-Lm8-n1</name>
    <dbReference type="NCBI Taxonomy" id="930992"/>
    <lineage>
        <taxon>Eukaryota</taxon>
        <taxon>Fungi</taxon>
        <taxon>Dikarya</taxon>
        <taxon>Basidiomycota</taxon>
        <taxon>Agaricomycotina</taxon>
        <taxon>Agaricomycetes</taxon>
        <taxon>Agaricomycetidae</taxon>
        <taxon>Boletales</taxon>
        <taxon>Suillineae</taxon>
        <taxon>Suillaceae</taxon>
        <taxon>Suillus</taxon>
    </lineage>
</organism>
<feature type="compositionally biased region" description="Polar residues" evidence="1">
    <location>
        <begin position="76"/>
        <end position="97"/>
    </location>
</feature>
<gene>
    <name evidence="2" type="ORF">CY34DRAFT_17737</name>
</gene>
<evidence type="ECO:0000313" key="3">
    <source>
        <dbReference type="Proteomes" id="UP000054485"/>
    </source>
</evidence>
<dbReference type="InParanoid" id="A0A0D0AR14"/>
<reference evidence="2 3" key="1">
    <citation type="submission" date="2014-04" db="EMBL/GenBank/DDBJ databases">
        <authorList>
            <consortium name="DOE Joint Genome Institute"/>
            <person name="Kuo A."/>
            <person name="Ruytinx J."/>
            <person name="Rineau F."/>
            <person name="Colpaert J."/>
            <person name="Kohler A."/>
            <person name="Nagy L.G."/>
            <person name="Floudas D."/>
            <person name="Copeland A."/>
            <person name="Barry K.W."/>
            <person name="Cichocki N."/>
            <person name="Veneault-Fourrey C."/>
            <person name="LaButti K."/>
            <person name="Lindquist E.A."/>
            <person name="Lipzen A."/>
            <person name="Lundell T."/>
            <person name="Morin E."/>
            <person name="Murat C."/>
            <person name="Sun H."/>
            <person name="Tunlid A."/>
            <person name="Henrissat B."/>
            <person name="Grigoriev I.V."/>
            <person name="Hibbett D.S."/>
            <person name="Martin F."/>
            <person name="Nordberg H.P."/>
            <person name="Cantor M.N."/>
            <person name="Hua S.X."/>
        </authorList>
    </citation>
    <scope>NUCLEOTIDE SEQUENCE [LARGE SCALE GENOMIC DNA]</scope>
    <source>
        <strain evidence="2 3">UH-Slu-Lm8-n1</strain>
    </source>
</reference>
<feature type="compositionally biased region" description="Basic and acidic residues" evidence="1">
    <location>
        <begin position="1"/>
        <end position="25"/>
    </location>
</feature>
<dbReference type="EMBL" id="KN835757">
    <property type="protein sequence ID" value="KIK34413.1"/>
    <property type="molecule type" value="Genomic_DNA"/>
</dbReference>
<evidence type="ECO:0000256" key="1">
    <source>
        <dbReference type="SAM" id="MobiDB-lite"/>
    </source>
</evidence>
<dbReference type="OrthoDB" id="2682330at2759"/>
<evidence type="ECO:0000313" key="2">
    <source>
        <dbReference type="EMBL" id="KIK34413.1"/>
    </source>
</evidence>
<accession>A0A0D0AR14</accession>
<sequence length="162" mass="17959">MPSSKDSKDESTPKSEQKTRVKELTIETINKPSEPTHIVRPATPIKREEIYPKLPEAALSNPPPPFISPHIPAQVPTHQPTTRTHKASTSAQATTNPKPLPTLPASQALIMSTIPYRMPIHGTDRAPKFNGKTAQLRDFLETYDQHADDVNLQGLDCIMQLL</sequence>
<reference evidence="3" key="2">
    <citation type="submission" date="2015-01" db="EMBL/GenBank/DDBJ databases">
        <title>Evolutionary Origins and Diversification of the Mycorrhizal Mutualists.</title>
        <authorList>
            <consortium name="DOE Joint Genome Institute"/>
            <consortium name="Mycorrhizal Genomics Consortium"/>
            <person name="Kohler A."/>
            <person name="Kuo A."/>
            <person name="Nagy L.G."/>
            <person name="Floudas D."/>
            <person name="Copeland A."/>
            <person name="Barry K.W."/>
            <person name="Cichocki N."/>
            <person name="Veneault-Fourrey C."/>
            <person name="LaButti K."/>
            <person name="Lindquist E.A."/>
            <person name="Lipzen A."/>
            <person name="Lundell T."/>
            <person name="Morin E."/>
            <person name="Murat C."/>
            <person name="Riley R."/>
            <person name="Ohm R."/>
            <person name="Sun H."/>
            <person name="Tunlid A."/>
            <person name="Henrissat B."/>
            <person name="Grigoriev I.V."/>
            <person name="Hibbett D.S."/>
            <person name="Martin F."/>
        </authorList>
    </citation>
    <scope>NUCLEOTIDE SEQUENCE [LARGE SCALE GENOMIC DNA]</scope>
    <source>
        <strain evidence="3">UH-Slu-Lm8-n1</strain>
    </source>
</reference>
<protein>
    <submittedName>
        <fullName evidence="2">Uncharacterized protein</fullName>
    </submittedName>
</protein>
<dbReference type="HOGENOM" id="CLU_1636540_0_0_1"/>
<feature type="region of interest" description="Disordered" evidence="1">
    <location>
        <begin position="1"/>
        <end position="103"/>
    </location>
</feature>
<dbReference type="Proteomes" id="UP000054485">
    <property type="component" value="Unassembled WGS sequence"/>
</dbReference>
<name>A0A0D0AR14_9AGAM</name>
<keyword evidence="3" id="KW-1185">Reference proteome</keyword>